<organism evidence="1 2">
    <name type="scientific">Panagrolaimus sp. PS1159</name>
    <dbReference type="NCBI Taxonomy" id="55785"/>
    <lineage>
        <taxon>Eukaryota</taxon>
        <taxon>Metazoa</taxon>
        <taxon>Ecdysozoa</taxon>
        <taxon>Nematoda</taxon>
        <taxon>Chromadorea</taxon>
        <taxon>Rhabditida</taxon>
        <taxon>Tylenchina</taxon>
        <taxon>Panagrolaimomorpha</taxon>
        <taxon>Panagrolaimoidea</taxon>
        <taxon>Panagrolaimidae</taxon>
        <taxon>Panagrolaimus</taxon>
    </lineage>
</organism>
<accession>A0AC35FBF2</accession>
<evidence type="ECO:0000313" key="2">
    <source>
        <dbReference type="WBParaSite" id="PS1159_v2.g1514.t1"/>
    </source>
</evidence>
<proteinExistence type="predicted"/>
<dbReference type="Proteomes" id="UP000887580">
    <property type="component" value="Unplaced"/>
</dbReference>
<evidence type="ECO:0000313" key="1">
    <source>
        <dbReference type="Proteomes" id="UP000887580"/>
    </source>
</evidence>
<protein>
    <submittedName>
        <fullName evidence="2">G-protein coupled receptors family 1 profile domain-containing protein</fullName>
    </submittedName>
</protein>
<reference evidence="2" key="1">
    <citation type="submission" date="2022-11" db="UniProtKB">
        <authorList>
            <consortium name="WormBaseParasite"/>
        </authorList>
    </citation>
    <scope>IDENTIFICATION</scope>
</reference>
<name>A0AC35FBF2_9BILA</name>
<dbReference type="WBParaSite" id="PS1159_v2.g1514.t1">
    <property type="protein sequence ID" value="PS1159_v2.g1514.t1"/>
    <property type="gene ID" value="PS1159_v2.g1514"/>
</dbReference>
<sequence length="302" mass="34545">MVFARNVYVWLVPFMILILTLAVIGNGLIVISSPWLSHPISPYHRLCVSLAAADTWAASLVVTGLIVNSYMPVVFGIHKRTECLAAFLEIFRISGMLTSNLHICALTILQFVGIVYPLQYKAILTAKRQRLLIFFLWAVPLMFIFIWFIATPNDGLRHPNCKLTFYGQLPFRLSVFVSFIVPLLATFALYGNILFTLLKEKAKCWNDLRRSMPDNHRRRVKSNLKLVWTTLLILSTFTFSWGVCVLYFVLVCNDGCVFIYRYSITFRVGFLISSTVNFLVMHFYKAVVASVLALQTMDFIIQ</sequence>